<dbReference type="InterPro" id="IPR016718">
    <property type="entry name" value="rRNA_m1G-MeTrfase_A_prd"/>
</dbReference>
<dbReference type="RefSeq" id="WP_190198071.1">
    <property type="nucleotide sequence ID" value="NZ_BMWE01000007.1"/>
</dbReference>
<dbReference type="PIRSF" id="PIRSF018249">
    <property type="entry name" value="MyrA_prd"/>
    <property type="match status" value="1"/>
</dbReference>
<accession>A0ABQ2ZPS1</accession>
<proteinExistence type="predicted"/>
<dbReference type="EMBL" id="BMWE01000007">
    <property type="protein sequence ID" value="GGY19591.1"/>
    <property type="molecule type" value="Genomic_DNA"/>
</dbReference>
<sequence length="298" mass="31933">MPSGPARRLPSDRLLTVLTCPHCQLGLVRADGALRCADRHTFDIARHGHISLLTGRRRAVSADSADMVRSRGSFLRAGHYAPLARTLMELATELAPPDAVVLDAGAGTGHYLAAVLDALPGALGLGLDSSVHALRAAARAHARGEAVGWDVWQPWPVRTGCADLVLNVFAPRNGPEFHRVLRPDGALLVVTPTGRHLRELREPLGLPAVDPRKEERLSRTLAAGFRHARTESMEYAMSLTPEDATNLVAMGPAAHHVVPAELRHRIGELGAPVRVTASFAVSVYRPTGRQGQGLRAVS</sequence>
<dbReference type="SUPFAM" id="SSF53335">
    <property type="entry name" value="S-adenosyl-L-methionine-dependent methyltransferases"/>
    <property type="match status" value="1"/>
</dbReference>
<dbReference type="Proteomes" id="UP000653308">
    <property type="component" value="Unassembled WGS sequence"/>
</dbReference>
<evidence type="ECO:0000313" key="3">
    <source>
        <dbReference type="Proteomes" id="UP000653308"/>
    </source>
</evidence>
<evidence type="ECO:0000313" key="2">
    <source>
        <dbReference type="EMBL" id="GGY19591.1"/>
    </source>
</evidence>
<comment type="caution">
    <text evidence="2">The sequence shown here is derived from an EMBL/GenBank/DDBJ whole genome shotgun (WGS) entry which is preliminary data.</text>
</comment>
<evidence type="ECO:0000259" key="1">
    <source>
        <dbReference type="Pfam" id="PF21302"/>
    </source>
</evidence>
<gene>
    <name evidence="2" type="ORF">GCM10010384_27460</name>
</gene>
<dbReference type="Pfam" id="PF21302">
    <property type="entry name" value="Zn_ribbon_RlmA"/>
    <property type="match status" value="1"/>
</dbReference>
<dbReference type="Gene3D" id="3.40.50.150">
    <property type="entry name" value="Vaccinia Virus protein VP39"/>
    <property type="match status" value="1"/>
</dbReference>
<keyword evidence="2" id="KW-0830">Ubiquinone</keyword>
<dbReference type="InterPro" id="IPR048647">
    <property type="entry name" value="RlmA_N"/>
</dbReference>
<reference evidence="3" key="1">
    <citation type="journal article" date="2019" name="Int. J. Syst. Evol. Microbiol.">
        <title>The Global Catalogue of Microorganisms (GCM) 10K type strain sequencing project: providing services to taxonomists for standard genome sequencing and annotation.</title>
        <authorList>
            <consortium name="The Broad Institute Genomics Platform"/>
            <consortium name="The Broad Institute Genome Sequencing Center for Infectious Disease"/>
            <person name="Wu L."/>
            <person name="Ma J."/>
        </authorList>
    </citation>
    <scope>NUCLEOTIDE SEQUENCE [LARGE SCALE GENOMIC DNA]</scope>
    <source>
        <strain evidence="3">JCM 4957</strain>
    </source>
</reference>
<keyword evidence="3" id="KW-1185">Reference proteome</keyword>
<organism evidence="2 3">
    <name type="scientific">Streptomyces djakartensis</name>
    <dbReference type="NCBI Taxonomy" id="68193"/>
    <lineage>
        <taxon>Bacteria</taxon>
        <taxon>Bacillati</taxon>
        <taxon>Actinomycetota</taxon>
        <taxon>Actinomycetes</taxon>
        <taxon>Kitasatosporales</taxon>
        <taxon>Streptomycetaceae</taxon>
        <taxon>Streptomyces</taxon>
    </lineage>
</organism>
<name>A0ABQ2ZPS1_9ACTN</name>
<protein>
    <submittedName>
        <fullName evidence="2">Ubiquinone biosynthesis protein</fullName>
    </submittedName>
</protein>
<feature type="domain" description="23S rRNA (guanine(745)-N(1))-methyltransferase N-terminal" evidence="1">
    <location>
        <begin position="19"/>
        <end position="53"/>
    </location>
</feature>
<dbReference type="InterPro" id="IPR029063">
    <property type="entry name" value="SAM-dependent_MTases_sf"/>
</dbReference>